<evidence type="ECO:0000313" key="3">
    <source>
        <dbReference type="Proteomes" id="UP001622557"/>
    </source>
</evidence>
<dbReference type="RefSeq" id="WP_387878687.1">
    <property type="nucleotide sequence ID" value="NZ_CP108164.1"/>
</dbReference>
<evidence type="ECO:0000313" key="2">
    <source>
        <dbReference type="EMBL" id="WTQ83860.1"/>
    </source>
</evidence>
<dbReference type="GeneID" id="97284307"/>
<dbReference type="EMBL" id="CP108164">
    <property type="protein sequence ID" value="WTQ83860.1"/>
    <property type="molecule type" value="Genomic_DNA"/>
</dbReference>
<name>A0ABZ1KTK4_STRAH</name>
<protein>
    <recommendedName>
        <fullName evidence="4">Secreted protein</fullName>
    </recommendedName>
</protein>
<reference evidence="2 3" key="1">
    <citation type="submission" date="2022-10" db="EMBL/GenBank/DDBJ databases">
        <title>The complete genomes of actinobacterial strains from the NBC collection.</title>
        <authorList>
            <person name="Joergensen T.S."/>
            <person name="Alvarez Arevalo M."/>
            <person name="Sterndorff E.B."/>
            <person name="Faurdal D."/>
            <person name="Vuksanovic O."/>
            <person name="Mourched A.-S."/>
            <person name="Charusanti P."/>
            <person name="Shaw S."/>
            <person name="Blin K."/>
            <person name="Weber T."/>
        </authorList>
    </citation>
    <scope>NUCLEOTIDE SEQUENCE [LARGE SCALE GENOMIC DNA]</scope>
    <source>
        <strain evidence="2 3">NBC_00156</strain>
    </source>
</reference>
<accession>A0ABZ1KTK4</accession>
<feature type="chain" id="PRO_5046252464" description="Secreted protein" evidence="1">
    <location>
        <begin position="23"/>
        <end position="147"/>
    </location>
</feature>
<evidence type="ECO:0000256" key="1">
    <source>
        <dbReference type="SAM" id="SignalP"/>
    </source>
</evidence>
<keyword evidence="3" id="KW-1185">Reference proteome</keyword>
<proteinExistence type="predicted"/>
<dbReference type="Proteomes" id="UP001622557">
    <property type="component" value="Chromosome"/>
</dbReference>
<evidence type="ECO:0008006" key="4">
    <source>
        <dbReference type="Google" id="ProtNLM"/>
    </source>
</evidence>
<feature type="signal peptide" evidence="1">
    <location>
        <begin position="1"/>
        <end position="22"/>
    </location>
</feature>
<organism evidence="2 3">
    <name type="scientific">Streptomyces achromogenes</name>
    <dbReference type="NCBI Taxonomy" id="67255"/>
    <lineage>
        <taxon>Bacteria</taxon>
        <taxon>Bacillati</taxon>
        <taxon>Actinomycetota</taxon>
        <taxon>Actinomycetes</taxon>
        <taxon>Kitasatosporales</taxon>
        <taxon>Streptomycetaceae</taxon>
        <taxon>Streptomyces</taxon>
    </lineage>
</organism>
<sequence>MTHNVRRSLVVGAVGCLLTVGAGVMPAAASPAGASGATVHCGAPKLEVWYDSDQFGTYLKAYFRSDPRCPRGVRHVENLSGTIYCKPNGGRVYRERVSGGTPVETIVKALPPKSKCQSFYAEGSILYRGWTQPYKDTWQWKWGDYPA</sequence>
<gene>
    <name evidence="2" type="ORF">OG350_27755</name>
</gene>
<keyword evidence="1" id="KW-0732">Signal</keyword>